<reference evidence="7 8" key="1">
    <citation type="submission" date="2014-06" db="EMBL/GenBank/DDBJ databases">
        <authorList>
            <person name="Swart Estienne"/>
        </authorList>
    </citation>
    <scope>NUCLEOTIDE SEQUENCE [LARGE SCALE GENOMIC DNA]</scope>
    <source>
        <strain evidence="7 8">130c</strain>
    </source>
</reference>
<dbReference type="GO" id="GO:0016020">
    <property type="term" value="C:membrane"/>
    <property type="evidence" value="ECO:0007669"/>
    <property type="project" value="UniProtKB-SubCell"/>
</dbReference>
<dbReference type="InParanoid" id="A0A078APV2"/>
<comment type="subcellular location">
    <subcellularLocation>
        <location evidence="1">Membrane</location>
        <topology evidence="1">Multi-pass membrane protein</topology>
    </subcellularLocation>
</comment>
<evidence type="ECO:0000256" key="6">
    <source>
        <dbReference type="RuleBase" id="RU363053"/>
    </source>
</evidence>
<evidence type="ECO:0000256" key="5">
    <source>
        <dbReference type="ARBA" id="ARBA00023136"/>
    </source>
</evidence>
<dbReference type="OrthoDB" id="310747at2759"/>
<dbReference type="Proteomes" id="UP000039865">
    <property type="component" value="Unassembled WGS sequence"/>
</dbReference>
<sequence>MNLLQRYNYALNKRPFLTKMATSGTLGAVGDLLCQYLEKKYQISQTNEWNVKRTFNFAAMGAFFSAPILHFHFTKLLPFIAPKKSSMALSKKLIVDQLIVSPIFMAGWFTTINLLDGNGLNRSYEDLKIKFIPTMTAHWKVWPAVNFVNFLFIPIQYQVLFANMVSLFFNSYLSYMHNSYKGDGSVNIQLKKKTLSQTV</sequence>
<gene>
    <name evidence="7" type="primary">Contig10790.g11539</name>
    <name evidence="7" type="ORF">STYLEM_13057</name>
</gene>
<evidence type="ECO:0000313" key="7">
    <source>
        <dbReference type="EMBL" id="CDW84001.1"/>
    </source>
</evidence>
<feature type="transmembrane region" description="Helical" evidence="6">
    <location>
        <begin position="54"/>
        <end position="73"/>
    </location>
</feature>
<dbReference type="PANTHER" id="PTHR11266">
    <property type="entry name" value="PEROXISOMAL MEMBRANE PROTEIN 2, PXMP2 MPV17"/>
    <property type="match status" value="1"/>
</dbReference>
<name>A0A078APV2_STYLE</name>
<accession>A0A078APV2</accession>
<evidence type="ECO:0000313" key="8">
    <source>
        <dbReference type="Proteomes" id="UP000039865"/>
    </source>
</evidence>
<keyword evidence="8" id="KW-1185">Reference proteome</keyword>
<dbReference type="InterPro" id="IPR007248">
    <property type="entry name" value="Mpv17_PMP22"/>
</dbReference>
<dbReference type="Pfam" id="PF04117">
    <property type="entry name" value="Mpv17_PMP22"/>
    <property type="match status" value="1"/>
</dbReference>
<evidence type="ECO:0000256" key="2">
    <source>
        <dbReference type="ARBA" id="ARBA00006824"/>
    </source>
</evidence>
<dbReference type="EMBL" id="CCKQ01012384">
    <property type="protein sequence ID" value="CDW84001.1"/>
    <property type="molecule type" value="Genomic_DNA"/>
</dbReference>
<keyword evidence="5 6" id="KW-0472">Membrane</keyword>
<keyword evidence="3 6" id="KW-0812">Transmembrane</keyword>
<organism evidence="7 8">
    <name type="scientific">Stylonychia lemnae</name>
    <name type="common">Ciliate</name>
    <dbReference type="NCBI Taxonomy" id="5949"/>
    <lineage>
        <taxon>Eukaryota</taxon>
        <taxon>Sar</taxon>
        <taxon>Alveolata</taxon>
        <taxon>Ciliophora</taxon>
        <taxon>Intramacronucleata</taxon>
        <taxon>Spirotrichea</taxon>
        <taxon>Stichotrichia</taxon>
        <taxon>Sporadotrichida</taxon>
        <taxon>Oxytrichidae</taxon>
        <taxon>Stylonychinae</taxon>
        <taxon>Stylonychia</taxon>
    </lineage>
</organism>
<keyword evidence="4 6" id="KW-1133">Transmembrane helix</keyword>
<dbReference type="OMA" id="KFLYTWM"/>
<proteinExistence type="inferred from homology"/>
<comment type="similarity">
    <text evidence="2 6">Belongs to the peroxisomal membrane protein PXMP2/4 family.</text>
</comment>
<dbReference type="GO" id="GO:0005737">
    <property type="term" value="C:cytoplasm"/>
    <property type="evidence" value="ECO:0007669"/>
    <property type="project" value="TreeGrafter"/>
</dbReference>
<feature type="transmembrane region" description="Helical" evidence="6">
    <location>
        <begin position="93"/>
        <end position="115"/>
    </location>
</feature>
<evidence type="ECO:0000256" key="3">
    <source>
        <dbReference type="ARBA" id="ARBA00022692"/>
    </source>
</evidence>
<feature type="transmembrane region" description="Helical" evidence="6">
    <location>
        <begin position="147"/>
        <end position="169"/>
    </location>
</feature>
<evidence type="ECO:0000256" key="4">
    <source>
        <dbReference type="ARBA" id="ARBA00022989"/>
    </source>
</evidence>
<dbReference type="PANTHER" id="PTHR11266:SF17">
    <property type="entry name" value="PROTEIN MPV17"/>
    <property type="match status" value="1"/>
</dbReference>
<evidence type="ECO:0000256" key="1">
    <source>
        <dbReference type="ARBA" id="ARBA00004141"/>
    </source>
</evidence>
<protein>
    <submittedName>
        <fullName evidence="7">Peroxisomal membrane protein 2</fullName>
    </submittedName>
</protein>
<dbReference type="AlphaFoldDB" id="A0A078APV2"/>